<reference evidence="1 2" key="1">
    <citation type="submission" date="2019-02" db="EMBL/GenBank/DDBJ databases">
        <title>Planctomycetal bacteria perform biofilm scaping via a novel small molecule.</title>
        <authorList>
            <person name="Jeske O."/>
            <person name="Boedeker C."/>
            <person name="Wiegand S."/>
            <person name="Breitling P."/>
            <person name="Kallscheuer N."/>
            <person name="Jogler M."/>
            <person name="Rohde M."/>
            <person name="Petersen J."/>
            <person name="Medema M.H."/>
            <person name="Surup F."/>
            <person name="Jogler C."/>
        </authorList>
    </citation>
    <scope>NUCLEOTIDE SEQUENCE [LARGE SCALE GENOMIC DNA]</scope>
    <source>
        <strain evidence="1 2">Mal15</strain>
    </source>
</reference>
<dbReference type="Proteomes" id="UP000321353">
    <property type="component" value="Chromosome"/>
</dbReference>
<dbReference type="AlphaFoldDB" id="A0A5B9MA31"/>
<protein>
    <submittedName>
        <fullName evidence="1">Uncharacterized protein</fullName>
    </submittedName>
</protein>
<evidence type="ECO:0000313" key="1">
    <source>
        <dbReference type="EMBL" id="QEF98151.1"/>
    </source>
</evidence>
<gene>
    <name evidence="1" type="ORF">Mal15_21990</name>
</gene>
<accession>A0A5B9MA31</accession>
<name>A0A5B9MA31_9BACT</name>
<keyword evidence="2" id="KW-1185">Reference proteome</keyword>
<proteinExistence type="predicted"/>
<organism evidence="1 2">
    <name type="scientific">Stieleria maiorica</name>
    <dbReference type="NCBI Taxonomy" id="2795974"/>
    <lineage>
        <taxon>Bacteria</taxon>
        <taxon>Pseudomonadati</taxon>
        <taxon>Planctomycetota</taxon>
        <taxon>Planctomycetia</taxon>
        <taxon>Pirellulales</taxon>
        <taxon>Pirellulaceae</taxon>
        <taxon>Stieleria</taxon>
    </lineage>
</organism>
<dbReference type="EMBL" id="CP036264">
    <property type="protein sequence ID" value="QEF98151.1"/>
    <property type="molecule type" value="Genomic_DNA"/>
</dbReference>
<dbReference type="RefSeq" id="WP_147867712.1">
    <property type="nucleotide sequence ID" value="NZ_CP036264.1"/>
</dbReference>
<sequence length="161" mass="18600">MATLQNHIKIHGPGVGRSLRQAYVAASEPAWKDTGQDFHVRYRPKRFTHAHATEAGYAKRKTKYVREKFRRYGHTYPLVKTGEARRLAATARITTRSGTGQVDNRGGVKISYPSLRKLNFRHPDSDINMADEFRRIPDRESVLLGHYFIARFVPRFEGNFR</sequence>
<dbReference type="KEGG" id="smam:Mal15_21990"/>
<evidence type="ECO:0000313" key="2">
    <source>
        <dbReference type="Proteomes" id="UP000321353"/>
    </source>
</evidence>